<feature type="signal peptide" evidence="7">
    <location>
        <begin position="1"/>
        <end position="23"/>
    </location>
</feature>
<feature type="compositionally biased region" description="Basic and acidic residues" evidence="6">
    <location>
        <begin position="86"/>
        <end position="95"/>
    </location>
</feature>
<sequence length="695" mass="78228">MQRSTNPNPCLIAILLIVRSSSGVNFVFHYPPKPRSTPTHAPARRHSQYAAYTISGTSSPSSPSTSGSSDDDADDRQSRTTARGRTATERSDSGSKTRSRRRQHVKDEDEGDGKARDEKGEAVRVLGFKEEFLAGLLAPKERMCKTKFELSIDDMVFLGYPLHVRPDGTWRKQKKKRGRERNGSGGYDGDMDMEGNPDAGNTAMGNGGHEDDADDEDDDEDGESSQGGNFGNMTMFHVVFVLNPPELEYHSRTQEMFDYVVKRFARALKYEQAKDGYVWREAEKIVRLKDKANHEGISFADLWKDILDQSSLAYAISRIYIDISQSKIAHVFLNNNLGLSLQMPILTEISVMPSITEPQVPGLPLTTANSFGDDDSEGDNLLAKHFTLLFLEDVDGILKDIEAEATDSSASLARFVEACKPTMSYVSILVSKSRFLQISNSCGIPLHEIQVMARHLVHWRKARAIPPIHQRDTYIVSPNADLKKLHTLIPIYRTLFPTLQPLPKLLTLLSGKPKPFSAFIPSRAHRPAYLEILAFLIRHGLATQLRNFAWLRVTRQIKRAVAAEERRAKKANADPPLNSQPQEKEREREREKELTKMTSSISSLLSHNNDSDSEGEYEDSIILEPHQASSIESSWLEMMTRDQPPDIKALFDRIIKYLNGQHAIEKVAVREGIARKDVRRVLGAFDGFVIYARHW</sequence>
<evidence type="ECO:0000259" key="8">
    <source>
        <dbReference type="Pfam" id="PF24064"/>
    </source>
</evidence>
<evidence type="ECO:0000256" key="7">
    <source>
        <dbReference type="SAM" id="SignalP"/>
    </source>
</evidence>
<keyword evidence="5" id="KW-0469">Meiosis</keyword>
<dbReference type="GO" id="GO:0038202">
    <property type="term" value="P:TORC1 signaling"/>
    <property type="evidence" value="ECO:0007669"/>
    <property type="project" value="TreeGrafter"/>
</dbReference>
<reference evidence="9" key="1">
    <citation type="submission" date="2015-10" db="EMBL/GenBank/DDBJ databases">
        <authorList>
            <person name="Regsiter A."/>
            <person name="william w."/>
        </authorList>
    </citation>
    <scope>NUCLEOTIDE SEQUENCE</scope>
    <source>
        <strain evidence="9">Montdore</strain>
    </source>
</reference>
<gene>
    <name evidence="9" type="ORF">GSTUAT00001994001</name>
</gene>
<dbReference type="Pfam" id="PF24064">
    <property type="entry name" value="HTH_NPRL3"/>
    <property type="match status" value="1"/>
</dbReference>
<comment type="similarity">
    <text evidence="1 5">Belongs to the NPR3 family.</text>
</comment>
<evidence type="ECO:0000313" key="9">
    <source>
        <dbReference type="EMBL" id="CUS13957.1"/>
    </source>
</evidence>
<dbReference type="GO" id="GO:0005774">
    <property type="term" value="C:vacuolar membrane"/>
    <property type="evidence" value="ECO:0007669"/>
    <property type="project" value="UniProtKB-SubCell"/>
</dbReference>
<dbReference type="GO" id="GO:0010508">
    <property type="term" value="P:positive regulation of autophagy"/>
    <property type="evidence" value="ECO:0007669"/>
    <property type="project" value="TreeGrafter"/>
</dbReference>
<feature type="region of interest" description="Disordered" evidence="6">
    <location>
        <begin position="566"/>
        <end position="618"/>
    </location>
</feature>
<organism evidence="9 10">
    <name type="scientific">Tuber aestivum</name>
    <name type="common">summer truffle</name>
    <dbReference type="NCBI Taxonomy" id="59557"/>
    <lineage>
        <taxon>Eukaryota</taxon>
        <taxon>Fungi</taxon>
        <taxon>Dikarya</taxon>
        <taxon>Ascomycota</taxon>
        <taxon>Pezizomycotina</taxon>
        <taxon>Pezizomycetes</taxon>
        <taxon>Pezizales</taxon>
        <taxon>Tuberaceae</taxon>
        <taxon>Tuber</taxon>
    </lineage>
</organism>
<feature type="domain" description="GATOR1 complex protein NPRL3 C-terminal HTH" evidence="8">
    <location>
        <begin position="629"/>
        <end position="689"/>
    </location>
</feature>
<evidence type="ECO:0000256" key="2">
    <source>
        <dbReference type="ARBA" id="ARBA00017880"/>
    </source>
</evidence>
<evidence type="ECO:0000256" key="6">
    <source>
        <dbReference type="SAM" id="MobiDB-lite"/>
    </source>
</evidence>
<dbReference type="GO" id="GO:0034198">
    <property type="term" value="P:cellular response to amino acid starvation"/>
    <property type="evidence" value="ECO:0007669"/>
    <property type="project" value="TreeGrafter"/>
</dbReference>
<keyword evidence="10" id="KW-1185">Reference proteome</keyword>
<dbReference type="EMBL" id="LN890965">
    <property type="protein sequence ID" value="CUS13957.1"/>
    <property type="molecule type" value="Genomic_DNA"/>
</dbReference>
<dbReference type="GO" id="GO:0051321">
    <property type="term" value="P:meiotic cell cycle"/>
    <property type="evidence" value="ECO:0007669"/>
    <property type="project" value="UniProtKB-UniRule"/>
</dbReference>
<feature type="compositionally biased region" description="Basic and acidic residues" evidence="6">
    <location>
        <begin position="582"/>
        <end position="595"/>
    </location>
</feature>
<dbReference type="GO" id="GO:1904262">
    <property type="term" value="P:negative regulation of TORC1 signaling"/>
    <property type="evidence" value="ECO:0007669"/>
    <property type="project" value="TreeGrafter"/>
</dbReference>
<comment type="function">
    <text evidence="3 5">Mediates inactivation of the TORC1 complex in response to amino acid starvation. Required for meiotic nuclear division.</text>
</comment>
<evidence type="ECO:0000256" key="4">
    <source>
        <dbReference type="ARBA" id="ARBA00030028"/>
    </source>
</evidence>
<feature type="compositionally biased region" description="Low complexity" evidence="6">
    <location>
        <begin position="55"/>
        <end position="68"/>
    </location>
</feature>
<dbReference type="Proteomes" id="UP001412239">
    <property type="component" value="Unassembled WGS sequence"/>
</dbReference>
<dbReference type="GO" id="GO:1990130">
    <property type="term" value="C:GATOR1 complex"/>
    <property type="evidence" value="ECO:0007669"/>
    <property type="project" value="TreeGrafter"/>
</dbReference>
<comment type="subcellular location">
    <subcellularLocation>
        <location evidence="5">Vacuole membrane</location>
        <topology evidence="5">Peripheral membrane protein</topology>
    </subcellularLocation>
</comment>
<keyword evidence="5 7" id="KW-0732">Signal</keyword>
<dbReference type="InterPro" id="IPR005365">
    <property type="entry name" value="Npr3"/>
</dbReference>
<dbReference type="PANTHER" id="PTHR13153">
    <property type="entry name" value="CGTHBA PROTEIN -14 GENE PROTEIN"/>
    <property type="match status" value="1"/>
</dbReference>
<dbReference type="InterPro" id="IPR056603">
    <property type="entry name" value="HTH_NPRL3"/>
</dbReference>
<evidence type="ECO:0000256" key="1">
    <source>
        <dbReference type="ARBA" id="ARBA00010546"/>
    </source>
</evidence>
<dbReference type="AlphaFoldDB" id="A0A292Q5N0"/>
<name>A0A292Q5N0_9PEZI</name>
<protein>
    <recommendedName>
        <fullName evidence="2 5">Nitrogen permease regulator 3</fullName>
    </recommendedName>
    <alternativeName>
        <fullName evidence="4 5">Required for meiotic nuclear division protein 11</fullName>
    </alternativeName>
</protein>
<feature type="region of interest" description="Disordered" evidence="6">
    <location>
        <begin position="54"/>
        <end position="118"/>
    </location>
</feature>
<feature type="compositionally biased region" description="Acidic residues" evidence="6">
    <location>
        <begin position="211"/>
        <end position="223"/>
    </location>
</feature>
<evidence type="ECO:0000256" key="3">
    <source>
        <dbReference type="ARBA" id="ARBA00025376"/>
    </source>
</evidence>
<feature type="chain" id="PRO_5012629479" description="Nitrogen permease regulator 3" evidence="7">
    <location>
        <begin position="24"/>
        <end position="695"/>
    </location>
</feature>
<proteinExistence type="inferred from homology"/>
<dbReference type="Pfam" id="PF03666">
    <property type="entry name" value="NPR3"/>
    <property type="match status" value="1"/>
</dbReference>
<feature type="compositionally biased region" description="Low complexity" evidence="6">
    <location>
        <begin position="599"/>
        <end position="608"/>
    </location>
</feature>
<accession>A0A292Q5N0</accession>
<dbReference type="PANTHER" id="PTHR13153:SF5">
    <property type="entry name" value="GATOR COMPLEX PROTEIN NPRL3"/>
    <property type="match status" value="1"/>
</dbReference>
<feature type="region of interest" description="Disordered" evidence="6">
    <location>
        <begin position="169"/>
        <end position="230"/>
    </location>
</feature>
<evidence type="ECO:0000313" key="10">
    <source>
        <dbReference type="Proteomes" id="UP001412239"/>
    </source>
</evidence>
<evidence type="ECO:0000256" key="5">
    <source>
        <dbReference type="RuleBase" id="RU368069"/>
    </source>
</evidence>